<dbReference type="Proteomes" id="UP000663843">
    <property type="component" value="Unassembled WGS sequence"/>
</dbReference>
<proteinExistence type="predicted"/>
<dbReference type="CDD" id="cd09917">
    <property type="entry name" value="F-box_SF"/>
    <property type="match status" value="1"/>
</dbReference>
<dbReference type="PROSITE" id="PS50181">
    <property type="entry name" value="FBOX"/>
    <property type="match status" value="1"/>
</dbReference>
<feature type="domain" description="F-box" evidence="1">
    <location>
        <begin position="27"/>
        <end position="73"/>
    </location>
</feature>
<dbReference type="SUPFAM" id="SSF81383">
    <property type="entry name" value="F-box domain"/>
    <property type="match status" value="1"/>
</dbReference>
<dbReference type="EMBL" id="CAJMWT010009428">
    <property type="protein sequence ID" value="CAE6538356.1"/>
    <property type="molecule type" value="Genomic_DNA"/>
</dbReference>
<dbReference type="Pfam" id="PF00646">
    <property type="entry name" value="F-box"/>
    <property type="match status" value="1"/>
</dbReference>
<organism evidence="2 3">
    <name type="scientific">Rhizoctonia solani</name>
    <dbReference type="NCBI Taxonomy" id="456999"/>
    <lineage>
        <taxon>Eukaryota</taxon>
        <taxon>Fungi</taxon>
        <taxon>Dikarya</taxon>
        <taxon>Basidiomycota</taxon>
        <taxon>Agaricomycotina</taxon>
        <taxon>Agaricomycetes</taxon>
        <taxon>Cantharellales</taxon>
        <taxon>Ceratobasidiaceae</taxon>
        <taxon>Rhizoctonia</taxon>
    </lineage>
</organism>
<dbReference type="InterPro" id="IPR001810">
    <property type="entry name" value="F-box_dom"/>
</dbReference>
<reference evidence="2" key="1">
    <citation type="submission" date="2021-01" db="EMBL/GenBank/DDBJ databases">
        <authorList>
            <person name="Kaushik A."/>
        </authorList>
    </citation>
    <scope>NUCLEOTIDE SEQUENCE</scope>
    <source>
        <strain evidence="2">AG2-2IIIB</strain>
    </source>
</reference>
<dbReference type="AlphaFoldDB" id="A0A8H3HJL0"/>
<comment type="caution">
    <text evidence="2">The sequence shown here is derived from an EMBL/GenBank/DDBJ whole genome shotgun (WGS) entry which is preliminary data.</text>
</comment>
<name>A0A8H3HJL0_9AGAM</name>
<sequence>MIDARGSNVTTTEISSPPLMKKLARYYGSFDKIPDEIVIQILCFCRYKQILRFAATCKRYHNIIKNSASLQLHIELGVNGLEIIQESRNTTHLVLLSELVRYRDAWLNLKLERPTEQTSMEQIRIALWERREGSYATAFSSTSSFLSAPDSLQMLIIGHLDTPNLVTFPIEFEEFTFHLKQDLAALVKPDLNNGSCLEVRLCSATTGLDHPLAQSPAFIVQVGFSITDLVLDREIFSLEIMENILVVRVIDLVNWKYEILALDWKAGTLLSRIQSNSGIADFSFIDRTRLAVFSVENVGNDPCLITLSLYSIPTYACSGTTASSYFCVSNHACAQPILTFKFPELDPVYRVQSRGLFIRSACLPGRTSYSNSSAFGHSNPLILSATLSLNSADSTHTCSPGDCNCFIHLRIFISVGYLLETMDAANTTIINWTDWGIHNTRWFLDDHKIYDWIHWAYASRFVNVKERPGSALHDLSLFDFHPPTVRREMRYPLSTQTTPEYEESLRSTVLQGKGLTAPHPSNSDLSPNTSLPRLVTEIVDSNMPTFINRGFSVPVESRLPYRVVTRLGFVPKCDEWHIDGSRIIGMNPLQNESDGFDKMLIYKLQV</sequence>
<gene>
    <name evidence="2" type="ORF">RDB_LOCUS191091</name>
</gene>
<evidence type="ECO:0000259" key="1">
    <source>
        <dbReference type="PROSITE" id="PS50181"/>
    </source>
</evidence>
<protein>
    <recommendedName>
        <fullName evidence="1">F-box domain-containing protein</fullName>
    </recommendedName>
</protein>
<accession>A0A8H3HJL0</accession>
<dbReference type="Gene3D" id="1.20.1280.50">
    <property type="match status" value="1"/>
</dbReference>
<evidence type="ECO:0000313" key="3">
    <source>
        <dbReference type="Proteomes" id="UP000663843"/>
    </source>
</evidence>
<evidence type="ECO:0000313" key="2">
    <source>
        <dbReference type="EMBL" id="CAE6538356.1"/>
    </source>
</evidence>
<dbReference type="InterPro" id="IPR036047">
    <property type="entry name" value="F-box-like_dom_sf"/>
</dbReference>